<feature type="domain" description="C-type lectin" evidence="2">
    <location>
        <begin position="26"/>
        <end position="159"/>
    </location>
</feature>
<dbReference type="EMBL" id="VCGU01000004">
    <property type="protein sequence ID" value="TRY77133.1"/>
    <property type="molecule type" value="Genomic_DNA"/>
</dbReference>
<dbReference type="AlphaFoldDB" id="A0A553PHH0"/>
<dbReference type="PROSITE" id="PS50041">
    <property type="entry name" value="C_TYPE_LECTIN_2"/>
    <property type="match status" value="1"/>
</dbReference>
<reference evidence="3 4" key="1">
    <citation type="journal article" date="2018" name="Nat. Ecol. Evol.">
        <title>Genomic signatures of mitonuclear coevolution across populations of Tigriopus californicus.</title>
        <authorList>
            <person name="Barreto F.S."/>
            <person name="Watson E.T."/>
            <person name="Lima T.G."/>
            <person name="Willett C.S."/>
            <person name="Edmands S."/>
            <person name="Li W."/>
            <person name="Burton R.S."/>
        </authorList>
    </citation>
    <scope>NUCLEOTIDE SEQUENCE [LARGE SCALE GENOMIC DNA]</scope>
    <source>
        <strain evidence="3 4">San Diego</strain>
    </source>
</reference>
<keyword evidence="4" id="KW-1185">Reference proteome</keyword>
<feature type="signal peptide" evidence="1">
    <location>
        <begin position="1"/>
        <end position="17"/>
    </location>
</feature>
<accession>A0A553PHH0</accession>
<dbReference type="InterPro" id="IPR001304">
    <property type="entry name" value="C-type_lectin-like"/>
</dbReference>
<gene>
    <name evidence="3" type="ORF">TCAL_08558</name>
</gene>
<evidence type="ECO:0000259" key="2">
    <source>
        <dbReference type="PROSITE" id="PS50041"/>
    </source>
</evidence>
<dbReference type="Gene3D" id="3.10.100.10">
    <property type="entry name" value="Mannose-Binding Protein A, subunit A"/>
    <property type="match status" value="1"/>
</dbReference>
<dbReference type="Proteomes" id="UP000318571">
    <property type="component" value="Chromosome 5"/>
</dbReference>
<sequence length="201" mass="22453">MGFLELWLMVFVMGSTGIEDGFVEMANGKYYKVFDSTNGYHDAKAFCEGLGHQYFLAVIQHVQDFEAVSRMVQDADVYQIWVGIRNQQQGQDCQNDDCTKQLVWDIGSISCPFVWKEFNSDLDIRFGSRGHPCARVIKEPKKIRIDDSDCTNTFGSICEYVPSGLDVAGSICQSPSDNIPNASNDLAETSGRKYNLGCSAR</sequence>
<dbReference type="SUPFAM" id="SSF56436">
    <property type="entry name" value="C-type lectin-like"/>
    <property type="match status" value="1"/>
</dbReference>
<evidence type="ECO:0000313" key="4">
    <source>
        <dbReference type="Proteomes" id="UP000318571"/>
    </source>
</evidence>
<proteinExistence type="predicted"/>
<evidence type="ECO:0000313" key="3">
    <source>
        <dbReference type="EMBL" id="TRY77133.1"/>
    </source>
</evidence>
<feature type="chain" id="PRO_5021936150" description="C-type lectin domain-containing protein" evidence="1">
    <location>
        <begin position="18"/>
        <end position="201"/>
    </location>
</feature>
<dbReference type="InterPro" id="IPR016186">
    <property type="entry name" value="C-type_lectin-like/link_sf"/>
</dbReference>
<dbReference type="InterPro" id="IPR016187">
    <property type="entry name" value="CTDL_fold"/>
</dbReference>
<evidence type="ECO:0000256" key="1">
    <source>
        <dbReference type="SAM" id="SignalP"/>
    </source>
</evidence>
<keyword evidence="1" id="KW-0732">Signal</keyword>
<name>A0A553PHH0_TIGCA</name>
<protein>
    <recommendedName>
        <fullName evidence="2">C-type lectin domain-containing protein</fullName>
    </recommendedName>
</protein>
<comment type="caution">
    <text evidence="3">The sequence shown here is derived from an EMBL/GenBank/DDBJ whole genome shotgun (WGS) entry which is preliminary data.</text>
</comment>
<dbReference type="SMART" id="SM00034">
    <property type="entry name" value="CLECT"/>
    <property type="match status" value="1"/>
</dbReference>
<dbReference type="CDD" id="cd00037">
    <property type="entry name" value="CLECT"/>
    <property type="match status" value="1"/>
</dbReference>
<organism evidence="3 4">
    <name type="scientific">Tigriopus californicus</name>
    <name type="common">Marine copepod</name>
    <dbReference type="NCBI Taxonomy" id="6832"/>
    <lineage>
        <taxon>Eukaryota</taxon>
        <taxon>Metazoa</taxon>
        <taxon>Ecdysozoa</taxon>
        <taxon>Arthropoda</taxon>
        <taxon>Crustacea</taxon>
        <taxon>Multicrustacea</taxon>
        <taxon>Hexanauplia</taxon>
        <taxon>Copepoda</taxon>
        <taxon>Harpacticoida</taxon>
        <taxon>Harpacticidae</taxon>
        <taxon>Tigriopus</taxon>
    </lineage>
</organism>